<evidence type="ECO:0000259" key="1">
    <source>
        <dbReference type="Pfam" id="PF13280"/>
    </source>
</evidence>
<dbReference type="PANTHER" id="PTHR34580:SF9">
    <property type="entry name" value="SLL5097 PROTEIN"/>
    <property type="match status" value="1"/>
</dbReference>
<comment type="caution">
    <text evidence="2">The sequence shown here is derived from an EMBL/GenBank/DDBJ whole genome shotgun (WGS) entry which is preliminary data.</text>
</comment>
<dbReference type="Proteomes" id="UP001108025">
    <property type="component" value="Unassembled WGS sequence"/>
</dbReference>
<sequence length="292" mass="34500">MSLLLRVILEHDGKLKIEEIKEEVLKKFKPYSDVPSLMIDKYPTKTFSNDIKALKDAWKIEFSIDNHYRYSVKTDFDGIFQNDLINSAIFLSSLNSDMMLPGYVIPETRKNTGIEHFHTISEAVQSQNKIKISYFDYITEQEKVREICPYKIKQKDFKWYVLATDDSDVPFKSYALERIKNIGVSGEFRLQEIDFEEPYKDAIGMFTDSEAEEIIVEYDHRDGHYLKVNPIHHSQSVVSETADRIQFHFFVKPNNDLLMELLKRSWSLKVIKPEILKERMMGFWREAMERNK</sequence>
<dbReference type="InterPro" id="IPR051534">
    <property type="entry name" value="CBASS_pafABC_assoc_protein"/>
</dbReference>
<reference evidence="2" key="1">
    <citation type="submission" date="2021-11" db="EMBL/GenBank/DDBJ databases">
        <title>Description of novel Chryseobacterium species.</title>
        <authorList>
            <person name="Saticioglu I.B."/>
            <person name="Ay H."/>
            <person name="Altun S."/>
            <person name="Duman M."/>
        </authorList>
    </citation>
    <scope>NUCLEOTIDE SEQUENCE</scope>
    <source>
        <strain evidence="2">C-17</strain>
    </source>
</reference>
<dbReference type="PROSITE" id="PS52050">
    <property type="entry name" value="WYL"/>
    <property type="match status" value="1"/>
</dbReference>
<proteinExistence type="predicted"/>
<dbReference type="EMBL" id="JAJNAY010000003">
    <property type="protein sequence ID" value="MCD1119112.1"/>
    <property type="molecule type" value="Genomic_DNA"/>
</dbReference>
<evidence type="ECO:0000313" key="3">
    <source>
        <dbReference type="Proteomes" id="UP001108025"/>
    </source>
</evidence>
<gene>
    <name evidence="2" type="ORF">LO744_19905</name>
</gene>
<organism evidence="2 3">
    <name type="scientific">Chryseobacterium turcicum</name>
    <dbReference type="NCBI Taxonomy" id="2898076"/>
    <lineage>
        <taxon>Bacteria</taxon>
        <taxon>Pseudomonadati</taxon>
        <taxon>Bacteroidota</taxon>
        <taxon>Flavobacteriia</taxon>
        <taxon>Flavobacteriales</taxon>
        <taxon>Weeksellaceae</taxon>
        <taxon>Chryseobacterium group</taxon>
        <taxon>Chryseobacterium</taxon>
    </lineage>
</organism>
<protein>
    <submittedName>
        <fullName evidence="2">WYL domain-containing protein</fullName>
    </submittedName>
</protein>
<dbReference type="Pfam" id="PF13280">
    <property type="entry name" value="WYL"/>
    <property type="match status" value="1"/>
</dbReference>
<feature type="domain" description="WYL" evidence="1">
    <location>
        <begin position="115"/>
        <end position="182"/>
    </location>
</feature>
<name>A0A9Q3YYT5_9FLAO</name>
<keyword evidence="3" id="KW-1185">Reference proteome</keyword>
<dbReference type="InterPro" id="IPR026881">
    <property type="entry name" value="WYL_dom"/>
</dbReference>
<dbReference type="AlphaFoldDB" id="A0A9Q3YYT5"/>
<accession>A0A9Q3YYT5</accession>
<evidence type="ECO:0000313" key="2">
    <source>
        <dbReference type="EMBL" id="MCD1119112.1"/>
    </source>
</evidence>
<dbReference type="PANTHER" id="PTHR34580">
    <property type="match status" value="1"/>
</dbReference>
<dbReference type="RefSeq" id="WP_230672570.1">
    <property type="nucleotide sequence ID" value="NZ_JAJNAY010000003.1"/>
</dbReference>